<protein>
    <submittedName>
        <fullName evidence="3">Uncharacterized protein</fullName>
    </submittedName>
</protein>
<dbReference type="GO" id="GO:0005524">
    <property type="term" value="F:ATP binding"/>
    <property type="evidence" value="ECO:0007669"/>
    <property type="project" value="InterPro"/>
</dbReference>
<evidence type="ECO:0000259" key="1">
    <source>
        <dbReference type="Pfam" id="PF04851"/>
    </source>
</evidence>
<feature type="domain" description="NERD" evidence="2">
    <location>
        <begin position="64"/>
        <end position="159"/>
    </location>
</feature>
<dbReference type="Gene3D" id="3.40.50.300">
    <property type="entry name" value="P-loop containing nucleotide triphosphate hydrolases"/>
    <property type="match status" value="1"/>
</dbReference>
<evidence type="ECO:0000259" key="2">
    <source>
        <dbReference type="Pfam" id="PF08378"/>
    </source>
</evidence>
<dbReference type="Pfam" id="PF08378">
    <property type="entry name" value="NERD"/>
    <property type="match status" value="1"/>
</dbReference>
<evidence type="ECO:0000313" key="4">
    <source>
        <dbReference type="Proteomes" id="UP000321595"/>
    </source>
</evidence>
<accession>A0A5B8XSK3</accession>
<keyword evidence="4" id="KW-1185">Reference proteome</keyword>
<dbReference type="Pfam" id="PF04851">
    <property type="entry name" value="ResIII"/>
    <property type="match status" value="1"/>
</dbReference>
<dbReference type="Proteomes" id="UP000321595">
    <property type="component" value="Chromosome"/>
</dbReference>
<dbReference type="AlphaFoldDB" id="A0A5B8XSK3"/>
<dbReference type="SUPFAM" id="SSF52540">
    <property type="entry name" value="P-loop containing nucleoside triphosphate hydrolases"/>
    <property type="match status" value="1"/>
</dbReference>
<organism evidence="3 4">
    <name type="scientific">Microvenator marinus</name>
    <dbReference type="NCBI Taxonomy" id="2600177"/>
    <lineage>
        <taxon>Bacteria</taxon>
        <taxon>Deltaproteobacteria</taxon>
        <taxon>Bradymonadales</taxon>
        <taxon>Microvenatoraceae</taxon>
        <taxon>Microvenator</taxon>
    </lineage>
</organism>
<dbReference type="GO" id="GO:0016787">
    <property type="term" value="F:hydrolase activity"/>
    <property type="evidence" value="ECO:0007669"/>
    <property type="project" value="InterPro"/>
</dbReference>
<proteinExistence type="predicted"/>
<sequence>MSSKSNPSTASQRDSSKIADTMFFLSVFRPQDGKVCPRLLQPHLTSPMAQIFPAELPEGVHTTRSERAIFEALKAGLPDDFYVYYALPFVSGETAAQGEVDFIILHPELGMLFLECKGGGIERDHDGTWYRMKGKKREKLSRTPAEQAKSQVEALVTKFRGSCVRLFGSISGRFPMVYGWAIAFPLSVWESHNIPPDMEPEIFLDAAVLEDTHRLVVDAMSFWARKHETPPTLSADQFETFRTNVLSPEIKLVPLLDRVLPSGAHPMVRLTDKQAAVAERISASKRLMINGSGGTGKTLLAFHSAQMMANEDKRVLLLCHDPALAEKFSLVTTQLARQVQVAHEATQTLTLDSSSTLAFKRPSEDERTIAIGKVSDEPATQAIDSVDETTVRFAKPDLKLKSRRWSVQLPGTIETIDYPRLVFRAAMLLNESPPPQERSAHTLKAALTQDLIGPWDAIVVDQGESLSPAALEVLESALTPGGQLVVFYDPDKASGRQYMPRIGPEIPLI</sequence>
<evidence type="ECO:0000313" key="3">
    <source>
        <dbReference type="EMBL" id="QED26606.1"/>
    </source>
</evidence>
<dbReference type="EMBL" id="CP042467">
    <property type="protein sequence ID" value="QED26606.1"/>
    <property type="molecule type" value="Genomic_DNA"/>
</dbReference>
<name>A0A5B8XSK3_9DELT</name>
<dbReference type="InterPro" id="IPR006935">
    <property type="entry name" value="Helicase/UvrB_N"/>
</dbReference>
<dbReference type="KEGG" id="bbae:FRD01_04970"/>
<dbReference type="InterPro" id="IPR011528">
    <property type="entry name" value="NERD"/>
</dbReference>
<dbReference type="GO" id="GO:0003677">
    <property type="term" value="F:DNA binding"/>
    <property type="evidence" value="ECO:0007669"/>
    <property type="project" value="InterPro"/>
</dbReference>
<dbReference type="OrthoDB" id="5441773at2"/>
<reference evidence="3 4" key="1">
    <citation type="submission" date="2019-08" db="EMBL/GenBank/DDBJ databases">
        <authorList>
            <person name="Liang Q."/>
        </authorList>
    </citation>
    <scope>NUCLEOTIDE SEQUENCE [LARGE SCALE GENOMIC DNA]</scope>
    <source>
        <strain evidence="3 4">V1718</strain>
    </source>
</reference>
<feature type="domain" description="Helicase/UvrB N-terminal" evidence="1">
    <location>
        <begin position="270"/>
        <end position="329"/>
    </location>
</feature>
<gene>
    <name evidence="3" type="ORF">FRD01_04970</name>
</gene>
<dbReference type="InterPro" id="IPR027417">
    <property type="entry name" value="P-loop_NTPase"/>
</dbReference>